<dbReference type="OrthoDB" id="2218971at2759"/>
<evidence type="ECO:0000313" key="2">
    <source>
        <dbReference type="Proteomes" id="UP000646827"/>
    </source>
</evidence>
<evidence type="ECO:0000313" key="1">
    <source>
        <dbReference type="EMBL" id="KAG2223967.1"/>
    </source>
</evidence>
<accession>A0A8H7S707</accession>
<proteinExistence type="predicted"/>
<sequence>MKRSFEHDESIEERSSKILCINNSKPLQHDGDLNQILFETTTSIINLLIKRAKIYAKQSRFTDALNDARLVITQSPTLAQGYVLVGNIYSDQGNEKQAIKVLQEGIEQISTATKDDSHYYYHEQRQLLEALLARSKQKSERRIDFVKTLLLPVEITSIIWFFVGVSESLIESMLTSKTWREMILHSSHVWRTIRTCSIDTDTAIVKIMPTVGKHVHYLELQNLRRYYYAPHITYLSYMSDGIFCNLKSLSIDARVDANLLSMALYKIKHTLTKLEVIYDMMMKQEALEENAILPLLDIMDICLNLQELKYVSNGHLGLTRKRRRKAMTLTAPTITPDRWGNNDHYNNQDRYQHAKEEEETEEKEYPSGIVRLDLFQHLVMDDEEIIKPDELHQITKRCYNLRMIALRNFNQAYLNILIRDCPRIKHVYFVDHEVDIDDDQDLESVQQCDSNKSVDGLRTLHIMSDTVHMESIWPYLCSNGKTLESLSLLLETSQLLPPSLTSLSSTTDNNHSLIEQYSLLPTLKKLTLIQRYNTTTLDSNNNESLQSSCILNLFYQCPVLEKLMIFGIKLYKSYFCALRKTTGSNLKHMLLHTTLGEHGALVPFLCHDTHLLGLEHFATYFLPMKELCLSHLAEIKSLKEIKLGREEYNSSFWSDHEEQQEVKQIYWDLFLTKLQQQERLKVLELDGILFINDNDLKMIAGISSLERVSLQRLDLITECGLKTMLHLATSALDIKVSNCANISSKYANE</sequence>
<comment type="caution">
    <text evidence="1">The sequence shown here is derived from an EMBL/GenBank/DDBJ whole genome shotgun (WGS) entry which is preliminary data.</text>
</comment>
<dbReference type="AlphaFoldDB" id="A0A8H7S707"/>
<dbReference type="EMBL" id="JAEPRB010000051">
    <property type="protein sequence ID" value="KAG2223967.1"/>
    <property type="molecule type" value="Genomic_DNA"/>
</dbReference>
<evidence type="ECO:0008006" key="3">
    <source>
        <dbReference type="Google" id="ProtNLM"/>
    </source>
</evidence>
<organism evidence="1 2">
    <name type="scientific">Circinella minor</name>
    <dbReference type="NCBI Taxonomy" id="1195481"/>
    <lineage>
        <taxon>Eukaryota</taxon>
        <taxon>Fungi</taxon>
        <taxon>Fungi incertae sedis</taxon>
        <taxon>Mucoromycota</taxon>
        <taxon>Mucoromycotina</taxon>
        <taxon>Mucoromycetes</taxon>
        <taxon>Mucorales</taxon>
        <taxon>Lichtheimiaceae</taxon>
        <taxon>Circinella</taxon>
    </lineage>
</organism>
<reference evidence="1 2" key="1">
    <citation type="submission" date="2020-12" db="EMBL/GenBank/DDBJ databases">
        <title>Metabolic potential, ecology and presence of endohyphal bacteria is reflected in genomic diversity of Mucoromycotina.</title>
        <authorList>
            <person name="Muszewska A."/>
            <person name="Okrasinska A."/>
            <person name="Steczkiewicz K."/>
            <person name="Drgas O."/>
            <person name="Orlowska M."/>
            <person name="Perlinska-Lenart U."/>
            <person name="Aleksandrzak-Piekarczyk T."/>
            <person name="Szatraj K."/>
            <person name="Zielenkiewicz U."/>
            <person name="Pilsyk S."/>
            <person name="Malc E."/>
            <person name="Mieczkowski P."/>
            <person name="Kruszewska J.S."/>
            <person name="Biernat P."/>
            <person name="Pawlowska J."/>
        </authorList>
    </citation>
    <scope>NUCLEOTIDE SEQUENCE [LARGE SCALE GENOMIC DNA]</scope>
    <source>
        <strain evidence="1 2">CBS 142.35</strain>
    </source>
</reference>
<dbReference type="SUPFAM" id="SSF52047">
    <property type="entry name" value="RNI-like"/>
    <property type="match status" value="1"/>
</dbReference>
<name>A0A8H7S707_9FUNG</name>
<dbReference type="Proteomes" id="UP000646827">
    <property type="component" value="Unassembled WGS sequence"/>
</dbReference>
<gene>
    <name evidence="1" type="ORF">INT45_013424</name>
</gene>
<dbReference type="Gene3D" id="1.25.40.10">
    <property type="entry name" value="Tetratricopeptide repeat domain"/>
    <property type="match status" value="1"/>
</dbReference>
<dbReference type="InterPro" id="IPR011990">
    <property type="entry name" value="TPR-like_helical_dom_sf"/>
</dbReference>
<dbReference type="InterPro" id="IPR019734">
    <property type="entry name" value="TPR_rpt"/>
</dbReference>
<dbReference type="SMART" id="SM00028">
    <property type="entry name" value="TPR"/>
    <property type="match status" value="2"/>
</dbReference>
<protein>
    <recommendedName>
        <fullName evidence="3">F-box domain-containing protein</fullName>
    </recommendedName>
</protein>
<keyword evidence="2" id="KW-1185">Reference proteome</keyword>
<dbReference type="SUPFAM" id="SSF48452">
    <property type="entry name" value="TPR-like"/>
    <property type="match status" value="1"/>
</dbReference>